<accession>A0A7D5Z2W5</accession>
<name>A0A7D5Z2W5_9HYPO</name>
<evidence type="ECO:0000313" key="1">
    <source>
        <dbReference type="EMBL" id="QLI71065.1"/>
    </source>
</evidence>
<dbReference type="Proteomes" id="UP000510686">
    <property type="component" value="Chromosome 4"/>
</dbReference>
<dbReference type="AlphaFoldDB" id="A0A7D5Z2W5"/>
<dbReference type="EMBL" id="CP058935">
    <property type="protein sequence ID" value="QLI71065.1"/>
    <property type="molecule type" value="Genomic_DNA"/>
</dbReference>
<sequence length="85" mass="9523">MAKKAEGGSAIPTSKLERWLETRQIRFDVSIVKPRDFLQKGWKEHKDKWRLLAAAARHLLSVSGSKVGVEGLFSGCRDEFGICGH</sequence>
<reference evidence="1 2" key="1">
    <citation type="submission" date="2020-07" db="EMBL/GenBank/DDBJ databases">
        <title>Telomere length de novo assembly of all 7 chromosomes of the fungus, Metarhizium brunneum, using a novel assembly pipeline.</title>
        <authorList>
            <person name="Saud z."/>
            <person name="Kortsinoglou A."/>
            <person name="Kouvelis V.N."/>
            <person name="Butt T.M."/>
        </authorList>
    </citation>
    <scope>NUCLEOTIDE SEQUENCE [LARGE SCALE GENOMIC DNA]</scope>
    <source>
        <strain evidence="1 2">4556</strain>
    </source>
</reference>
<dbReference type="GeneID" id="90967990"/>
<keyword evidence="2" id="KW-1185">Reference proteome</keyword>
<protein>
    <recommendedName>
        <fullName evidence="3">HAT C-terminal dimerisation domain-containing protein</fullName>
    </recommendedName>
</protein>
<gene>
    <name evidence="1" type="ORF">G6M90_00g077720</name>
</gene>
<dbReference type="RefSeq" id="XP_065987163.1">
    <property type="nucleotide sequence ID" value="XM_066131076.1"/>
</dbReference>
<dbReference type="KEGG" id="mbrn:90967990"/>
<evidence type="ECO:0000313" key="2">
    <source>
        <dbReference type="Proteomes" id="UP000510686"/>
    </source>
</evidence>
<proteinExistence type="predicted"/>
<evidence type="ECO:0008006" key="3">
    <source>
        <dbReference type="Google" id="ProtNLM"/>
    </source>
</evidence>
<organism evidence="1 2">
    <name type="scientific">Metarhizium brunneum</name>
    <dbReference type="NCBI Taxonomy" id="500148"/>
    <lineage>
        <taxon>Eukaryota</taxon>
        <taxon>Fungi</taxon>
        <taxon>Dikarya</taxon>
        <taxon>Ascomycota</taxon>
        <taxon>Pezizomycotina</taxon>
        <taxon>Sordariomycetes</taxon>
        <taxon>Hypocreomycetidae</taxon>
        <taxon>Hypocreales</taxon>
        <taxon>Clavicipitaceae</taxon>
        <taxon>Metarhizium</taxon>
    </lineage>
</organism>